<evidence type="ECO:0008006" key="4">
    <source>
        <dbReference type="Google" id="ProtNLM"/>
    </source>
</evidence>
<feature type="region of interest" description="Disordered" evidence="1">
    <location>
        <begin position="414"/>
        <end position="438"/>
    </location>
</feature>
<dbReference type="Gene3D" id="3.40.50.1820">
    <property type="entry name" value="alpha/beta hydrolase"/>
    <property type="match status" value="1"/>
</dbReference>
<dbReference type="EMBL" id="CP119321">
    <property type="protein sequence ID" value="WEK13112.1"/>
    <property type="molecule type" value="Genomic_DNA"/>
</dbReference>
<accession>A0AAJ5W232</accession>
<proteinExistence type="predicted"/>
<reference evidence="2" key="1">
    <citation type="submission" date="2023-03" db="EMBL/GenBank/DDBJ databases">
        <title>Andean soil-derived lignocellulolytic bacterial consortium as a source of novel taxa and putative plastic-active enzymes.</title>
        <authorList>
            <person name="Diaz-Garcia L."/>
            <person name="Chuvochina M."/>
            <person name="Feuerriegel G."/>
            <person name="Bunk B."/>
            <person name="Sproer C."/>
            <person name="Streit W.R."/>
            <person name="Rodriguez L.M."/>
            <person name="Overmann J."/>
            <person name="Jimenez D.J."/>
        </authorList>
    </citation>
    <scope>NUCLEOTIDE SEQUENCE</scope>
    <source>
        <strain evidence="2">MAG 4610</strain>
    </source>
</reference>
<sequence length="438" mass="45846">MTDDDALDIRSGGLIAVDTESLRHAAGLLDRLADECDDVGAILRHADLASRRAGLWEPLPAGRADEARDRATDIALALRHRAEVYELIESHAIAVSRGLELATGGDVDTPAGTTGEAMRMWEHWRGGRQQVIDAQLSGAAGPWITAAFVLGSATAAIRAVGAGTLPPDAPPLRPVTRPAVVHEVSRAEVAPPRTLEEIAARMPGGGEGRVRVESYATAAGEREYVVYIAGTQNLGAPYAEPWDMASNLELYLGQGSSSYDATRRALAAAGAESGDRVHIAGHSQGGMIGVRLAREGGYDVGTVVTFATPVEADLDDDVLVVTVRHPDDPIVALTGGGLPTSAGSPESFVAERVVDPSIRWGDVGIGVHQMDEYRETAALVDRSDDPRVKALHVQLATLGTAVGTAVVYGARRDFGARDPGARGPGATGRGAEVPPRRG</sequence>
<dbReference type="SUPFAM" id="SSF53474">
    <property type="entry name" value="alpha/beta-Hydrolases"/>
    <property type="match status" value="1"/>
</dbReference>
<dbReference type="Proteomes" id="UP001213972">
    <property type="component" value="Chromosome"/>
</dbReference>
<name>A0AAJ5W232_9MICO</name>
<dbReference type="InterPro" id="IPR029058">
    <property type="entry name" value="AB_hydrolase_fold"/>
</dbReference>
<evidence type="ECO:0000256" key="1">
    <source>
        <dbReference type="SAM" id="MobiDB-lite"/>
    </source>
</evidence>
<gene>
    <name evidence="2" type="ORF">P0Y48_11645</name>
</gene>
<protein>
    <recommendedName>
        <fullName evidence="4">Alpha/beta hydrolase</fullName>
    </recommendedName>
</protein>
<evidence type="ECO:0000313" key="2">
    <source>
        <dbReference type="EMBL" id="WEK13112.1"/>
    </source>
</evidence>
<organism evidence="2 3">
    <name type="scientific">Candidatus Microbacterium phytovorans</name>
    <dbReference type="NCBI Taxonomy" id="3121374"/>
    <lineage>
        <taxon>Bacteria</taxon>
        <taxon>Bacillati</taxon>
        <taxon>Actinomycetota</taxon>
        <taxon>Actinomycetes</taxon>
        <taxon>Micrococcales</taxon>
        <taxon>Microbacteriaceae</taxon>
        <taxon>Microbacterium</taxon>
    </lineage>
</organism>
<dbReference type="AlphaFoldDB" id="A0AAJ5W232"/>
<evidence type="ECO:0000313" key="3">
    <source>
        <dbReference type="Proteomes" id="UP001213972"/>
    </source>
</evidence>